<sequence length="101" mass="11085">MCLQPCIPISGNFSRFSTTIMRRVTYLGSTGDPSSCENTRPLSSQMGIPKVRAILVRRNDVDLAVDRSAYFTSDRTAIRATMRVSFAFPHAAAVQKISLSA</sequence>
<dbReference type="SUPFAM" id="SSF56563">
    <property type="entry name" value="Major capsid protein gp5"/>
    <property type="match status" value="1"/>
</dbReference>
<comment type="caution">
    <text evidence="1">The sequence shown here is derived from an EMBL/GenBank/DDBJ whole genome shotgun (WGS) entry which is preliminary data.</text>
</comment>
<dbReference type="Proteomes" id="UP001553715">
    <property type="component" value="Unassembled WGS sequence"/>
</dbReference>
<evidence type="ECO:0000313" key="1">
    <source>
        <dbReference type="EMBL" id="MEW1974745.1"/>
    </source>
</evidence>
<protein>
    <submittedName>
        <fullName evidence="1">Phage major capsid protein</fullName>
    </submittedName>
</protein>
<keyword evidence="2" id="KW-1185">Reference proteome</keyword>
<evidence type="ECO:0000313" key="2">
    <source>
        <dbReference type="Proteomes" id="UP001553715"/>
    </source>
</evidence>
<name>A0ABV3LFR6_9MICO</name>
<dbReference type="RefSeq" id="WP_234000244.1">
    <property type="nucleotide sequence ID" value="NZ_JAJVKR010000001.1"/>
</dbReference>
<gene>
    <name evidence="1" type="ORF">AB0301_06650</name>
</gene>
<dbReference type="EMBL" id="JBFBMH010000006">
    <property type="protein sequence ID" value="MEW1974745.1"/>
    <property type="molecule type" value="Genomic_DNA"/>
</dbReference>
<proteinExistence type="predicted"/>
<accession>A0ABV3LFR6</accession>
<organism evidence="1 2">
    <name type="scientific">Microbacterium profundi</name>
    <dbReference type="NCBI Taxonomy" id="450380"/>
    <lineage>
        <taxon>Bacteria</taxon>
        <taxon>Bacillati</taxon>
        <taxon>Actinomycetota</taxon>
        <taxon>Actinomycetes</taxon>
        <taxon>Micrococcales</taxon>
        <taxon>Microbacteriaceae</taxon>
        <taxon>Microbacterium</taxon>
    </lineage>
</organism>
<reference evidence="1 2" key="1">
    <citation type="submission" date="2024-06" db="EMBL/GenBank/DDBJ databases">
        <title>The Natural Products Discovery Center: Release of the First 8490 Sequenced Strains for Exploring Actinobacteria Biosynthetic Diversity.</title>
        <authorList>
            <person name="Kalkreuter E."/>
            <person name="Kautsar S.A."/>
            <person name="Yang D."/>
            <person name="Bader C.D."/>
            <person name="Teijaro C.N."/>
            <person name="Fluegel L."/>
            <person name="Davis C.M."/>
            <person name="Simpson J.R."/>
            <person name="Lauterbach L."/>
            <person name="Steele A.D."/>
            <person name="Gui C."/>
            <person name="Meng S."/>
            <person name="Li G."/>
            <person name="Viehrig K."/>
            <person name="Ye F."/>
            <person name="Su P."/>
            <person name="Kiefer A.F."/>
            <person name="Nichols A."/>
            <person name="Cepeda A.J."/>
            <person name="Yan W."/>
            <person name="Fan B."/>
            <person name="Jiang Y."/>
            <person name="Adhikari A."/>
            <person name="Zheng C.-J."/>
            <person name="Schuster L."/>
            <person name="Cowan T.M."/>
            <person name="Smanski M.J."/>
            <person name="Chevrette M.G."/>
            <person name="De Carvalho L.P.S."/>
            <person name="Shen B."/>
        </authorList>
    </citation>
    <scope>NUCLEOTIDE SEQUENCE [LARGE SCALE GENOMIC DNA]</scope>
    <source>
        <strain evidence="1 2">NPDC077434</strain>
    </source>
</reference>